<dbReference type="SUPFAM" id="SSF53335">
    <property type="entry name" value="S-adenosyl-L-methionine-dependent methyltransferases"/>
    <property type="match status" value="1"/>
</dbReference>
<dbReference type="CDD" id="cd02440">
    <property type="entry name" value="AdoMet_MTases"/>
    <property type="match status" value="1"/>
</dbReference>
<evidence type="ECO:0000259" key="7">
    <source>
        <dbReference type="PROSITE" id="PS50123"/>
    </source>
</evidence>
<feature type="domain" description="CheR-type methyltransferase" evidence="7">
    <location>
        <begin position="19"/>
        <end position="290"/>
    </location>
</feature>
<dbReference type="Proteomes" id="UP000814353">
    <property type="component" value="Unassembled WGS sequence"/>
</dbReference>
<dbReference type="PANTHER" id="PTHR24422">
    <property type="entry name" value="CHEMOTAXIS PROTEIN METHYLTRANSFERASE"/>
    <property type="match status" value="1"/>
</dbReference>
<dbReference type="EMBL" id="JACEFT010000007">
    <property type="protein sequence ID" value="MBA2778878.1"/>
    <property type="molecule type" value="Genomic_DNA"/>
</dbReference>
<feature type="binding site" evidence="6">
    <location>
        <begin position="216"/>
        <end position="217"/>
    </location>
    <ligand>
        <name>S-adenosyl-L-methionine</name>
        <dbReference type="ChEBI" id="CHEBI:59789"/>
    </ligand>
</feature>
<keyword evidence="3 5" id="KW-0808">Transferase</keyword>
<evidence type="ECO:0000313" key="11">
    <source>
        <dbReference type="Proteomes" id="UP000814353"/>
    </source>
</evidence>
<evidence type="ECO:0000256" key="3">
    <source>
        <dbReference type="ARBA" id="ARBA00022679"/>
    </source>
</evidence>
<feature type="binding site" evidence="6">
    <location>
        <position position="158"/>
    </location>
    <ligand>
        <name>S-adenosyl-L-methionine</name>
        <dbReference type="ChEBI" id="CHEBI:59789"/>
    </ligand>
</feature>
<dbReference type="InterPro" id="IPR022641">
    <property type="entry name" value="CheR_N"/>
</dbReference>
<comment type="function">
    <text evidence="5">Methylation of the membrane-bound methyl-accepting chemotaxis proteins (MCP) to form gamma-glutamyl methyl ester residues in MCP.</text>
</comment>
<organism evidence="8 10">
    <name type="scientific">Billgrantia kenyensis</name>
    <dbReference type="NCBI Taxonomy" id="321266"/>
    <lineage>
        <taxon>Bacteria</taxon>
        <taxon>Pseudomonadati</taxon>
        <taxon>Pseudomonadota</taxon>
        <taxon>Gammaproteobacteria</taxon>
        <taxon>Oceanospirillales</taxon>
        <taxon>Halomonadaceae</taxon>
        <taxon>Billgrantia</taxon>
    </lineage>
</organism>
<dbReference type="InterPro" id="IPR036804">
    <property type="entry name" value="CheR_N_sf"/>
</dbReference>
<dbReference type="InterPro" id="IPR050903">
    <property type="entry name" value="Bact_Chemotaxis_MeTrfase"/>
</dbReference>
<accession>A0A7V9W0M0</accession>
<evidence type="ECO:0000256" key="4">
    <source>
        <dbReference type="ARBA" id="ARBA00022691"/>
    </source>
</evidence>
<feature type="binding site" evidence="6">
    <location>
        <position position="98"/>
    </location>
    <ligand>
        <name>S-adenosyl-L-methionine</name>
        <dbReference type="ChEBI" id="CHEBI:59789"/>
    </ligand>
</feature>
<name>A0A7V9W0M0_9GAMM</name>
<proteinExistence type="predicted"/>
<keyword evidence="2 5" id="KW-0489">Methyltransferase</keyword>
<dbReference type="Gene3D" id="3.40.50.150">
    <property type="entry name" value="Vaccinia Virus protein VP39"/>
    <property type="match status" value="1"/>
</dbReference>
<dbReference type="GO" id="GO:0008983">
    <property type="term" value="F:protein-glutamate O-methyltransferase activity"/>
    <property type="evidence" value="ECO:0007669"/>
    <property type="project" value="UniProtKB-EC"/>
</dbReference>
<evidence type="ECO:0000313" key="8">
    <source>
        <dbReference type="EMBL" id="MBA2778878.1"/>
    </source>
</evidence>
<evidence type="ECO:0000256" key="5">
    <source>
        <dbReference type="PIRNR" id="PIRNR000410"/>
    </source>
</evidence>
<dbReference type="Gene3D" id="1.10.155.10">
    <property type="entry name" value="Chemotaxis receptor methyltransferase CheR, N-terminal domain"/>
    <property type="match status" value="1"/>
</dbReference>
<evidence type="ECO:0000256" key="2">
    <source>
        <dbReference type="ARBA" id="ARBA00022603"/>
    </source>
</evidence>
<dbReference type="InterPro" id="IPR026024">
    <property type="entry name" value="Chemotaxis_MeTrfase_CheR"/>
</dbReference>
<dbReference type="EMBL" id="JABFUB010000013">
    <property type="protein sequence ID" value="MCG6662805.1"/>
    <property type="molecule type" value="Genomic_DNA"/>
</dbReference>
<evidence type="ECO:0000313" key="9">
    <source>
        <dbReference type="EMBL" id="MCG6662805.1"/>
    </source>
</evidence>
<feature type="binding site" evidence="6">
    <location>
        <begin position="234"/>
        <end position="235"/>
    </location>
    <ligand>
        <name>S-adenosyl-L-methionine</name>
        <dbReference type="ChEBI" id="CHEBI:59789"/>
    </ligand>
</feature>
<dbReference type="Proteomes" id="UP000518091">
    <property type="component" value="Unassembled WGS sequence"/>
</dbReference>
<comment type="caution">
    <text evidence="8">The sequence shown here is derived from an EMBL/GenBank/DDBJ whole genome shotgun (WGS) entry which is preliminary data.</text>
</comment>
<dbReference type="InterPro" id="IPR022642">
    <property type="entry name" value="CheR_C"/>
</dbReference>
<comment type="catalytic activity">
    <reaction evidence="1 5">
        <text>L-glutamyl-[protein] + S-adenosyl-L-methionine = [protein]-L-glutamate 5-O-methyl ester + S-adenosyl-L-homocysteine</text>
        <dbReference type="Rhea" id="RHEA:24452"/>
        <dbReference type="Rhea" id="RHEA-COMP:10208"/>
        <dbReference type="Rhea" id="RHEA-COMP:10311"/>
        <dbReference type="ChEBI" id="CHEBI:29973"/>
        <dbReference type="ChEBI" id="CHEBI:57856"/>
        <dbReference type="ChEBI" id="CHEBI:59789"/>
        <dbReference type="ChEBI" id="CHEBI:82795"/>
        <dbReference type="EC" id="2.1.1.80"/>
    </reaction>
</comment>
<evidence type="ECO:0000256" key="1">
    <source>
        <dbReference type="ARBA" id="ARBA00001541"/>
    </source>
</evidence>
<feature type="binding site" evidence="6">
    <location>
        <position position="102"/>
    </location>
    <ligand>
        <name>S-adenosyl-L-methionine</name>
        <dbReference type="ChEBI" id="CHEBI:59789"/>
    </ligand>
</feature>
<dbReference type="EC" id="2.1.1.80" evidence="5"/>
<dbReference type="InterPro" id="IPR029063">
    <property type="entry name" value="SAM-dependent_MTases_sf"/>
</dbReference>
<dbReference type="InterPro" id="IPR000780">
    <property type="entry name" value="CheR_MeTrfase"/>
</dbReference>
<reference evidence="8 10" key="2">
    <citation type="submission" date="2020-07" db="EMBL/GenBank/DDBJ databases">
        <title>Identification of Halomonas strains.</title>
        <authorList>
            <person name="Xiao Z."/>
            <person name="Shen J."/>
        </authorList>
    </citation>
    <scope>NUCLEOTIDE SEQUENCE [LARGE SCALE GENOMIC DNA]</scope>
    <source>
        <strain evidence="8 10">DSM 17331</strain>
    </source>
</reference>
<protein>
    <recommendedName>
        <fullName evidence="5">Chemotaxis protein methyltransferase</fullName>
        <ecNumber evidence="5">2.1.1.80</ecNumber>
    </recommendedName>
</protein>
<dbReference type="Pfam" id="PF01739">
    <property type="entry name" value="CheR"/>
    <property type="match status" value="1"/>
</dbReference>
<feature type="binding site" evidence="6">
    <location>
        <position position="133"/>
    </location>
    <ligand>
        <name>S-adenosyl-L-methionine</name>
        <dbReference type="ChEBI" id="CHEBI:59789"/>
    </ligand>
</feature>
<dbReference type="PRINTS" id="PR00996">
    <property type="entry name" value="CHERMTFRASE"/>
</dbReference>
<evidence type="ECO:0000313" key="10">
    <source>
        <dbReference type="Proteomes" id="UP000518091"/>
    </source>
</evidence>
<dbReference type="PIRSF" id="PIRSF000410">
    <property type="entry name" value="CheR"/>
    <property type="match status" value="1"/>
</dbReference>
<dbReference type="PROSITE" id="PS50123">
    <property type="entry name" value="CHER"/>
    <property type="match status" value="1"/>
</dbReference>
<keyword evidence="4 5" id="KW-0949">S-adenosyl-L-methionine</keyword>
<reference evidence="9 11" key="1">
    <citation type="submission" date="2020-05" db="EMBL/GenBank/DDBJ databases">
        <title>Comparative genomic analysis of denitrifying bacteria from Halomonas genus.</title>
        <authorList>
            <person name="Wang L."/>
            <person name="Shao Z."/>
        </authorList>
    </citation>
    <scope>NUCLEOTIDE SEQUENCE [LARGE SCALE GENOMIC DNA]</scope>
    <source>
        <strain evidence="9 11">DSM 17331</strain>
    </source>
</reference>
<dbReference type="RefSeq" id="WP_181514360.1">
    <property type="nucleotide sequence ID" value="NZ_JABFUB010000013.1"/>
</dbReference>
<dbReference type="PANTHER" id="PTHR24422:SF19">
    <property type="entry name" value="CHEMOTAXIS PROTEIN METHYLTRANSFERASE"/>
    <property type="match status" value="1"/>
</dbReference>
<dbReference type="AlphaFoldDB" id="A0A7V9W0M0"/>
<feature type="binding site" evidence="6">
    <location>
        <position position="96"/>
    </location>
    <ligand>
        <name>S-adenosyl-L-methionine</name>
        <dbReference type="ChEBI" id="CHEBI:59789"/>
    </ligand>
</feature>
<evidence type="ECO:0000256" key="6">
    <source>
        <dbReference type="PIRSR" id="PIRSR000410-1"/>
    </source>
</evidence>
<gene>
    <name evidence="8" type="ORF">H1D44_08200</name>
    <name evidence="9" type="ORF">HOP48_14800</name>
</gene>
<sequence length="295" mass="33761">MTQSQVPVAESGQWSGLGHLERDLVLTDEDFSRIRQLIYQRAGIVLAEHKREMVYSRLAKRLRHHGMTRFSDYLEKLARQPDAREWEAFTNALTTNLTAFFREMHHFPLLAEHVAKANGPVRVWSAAASTGEEPYSIAMTLHEALGARAREARVVATDIDTEALARARAGVYPVEQVRKLDENRVRRFFQKGRGQHEGLARVRPEVSELVEFLPMNLLAPQWPLKGPFDAIFCRNVMIYFDKQTQARILERFAPLLKPDGLLFAGHSENFSYISKVFRLRGQTVYTLADRAGSRK</sequence>
<dbReference type="SMART" id="SM00138">
    <property type="entry name" value="MeTrc"/>
    <property type="match status" value="1"/>
</dbReference>
<keyword evidence="11" id="KW-1185">Reference proteome</keyword>
<dbReference type="Pfam" id="PF03705">
    <property type="entry name" value="CheR_N"/>
    <property type="match status" value="1"/>
</dbReference>
<dbReference type="SUPFAM" id="SSF47757">
    <property type="entry name" value="Chemotaxis receptor methyltransferase CheR, N-terminal domain"/>
    <property type="match status" value="1"/>
</dbReference>
<dbReference type="GO" id="GO:0032259">
    <property type="term" value="P:methylation"/>
    <property type="evidence" value="ECO:0007669"/>
    <property type="project" value="UniProtKB-KW"/>
</dbReference>